<evidence type="ECO:0000313" key="3">
    <source>
        <dbReference type="Proteomes" id="UP001240171"/>
    </source>
</evidence>
<dbReference type="Gene3D" id="2.60.300.12">
    <property type="entry name" value="HesB-like domain"/>
    <property type="match status" value="1"/>
</dbReference>
<feature type="domain" description="Core" evidence="1">
    <location>
        <begin position="1"/>
        <end position="102"/>
    </location>
</feature>
<dbReference type="InterPro" id="IPR035903">
    <property type="entry name" value="HesB-like_dom_sf"/>
</dbReference>
<accession>A0ABT9C8I7</accession>
<dbReference type="Proteomes" id="UP001240171">
    <property type="component" value="Unassembled WGS sequence"/>
</dbReference>
<dbReference type="EMBL" id="JAUQTB010000002">
    <property type="protein sequence ID" value="MDO7905567.1"/>
    <property type="molecule type" value="Genomic_DNA"/>
</dbReference>
<gene>
    <name evidence="2" type="ORF">Q5741_03975</name>
</gene>
<dbReference type="InterPro" id="IPR000361">
    <property type="entry name" value="ATAP_core_dom"/>
</dbReference>
<keyword evidence="3" id="KW-1185">Reference proteome</keyword>
<reference evidence="2 3" key="1">
    <citation type="submission" date="2023-07" db="EMBL/GenBank/DDBJ databases">
        <title>Paenibacillus sp. JX-17 nov. isolated from soil.</title>
        <authorList>
            <person name="Wan Y."/>
            <person name="Liu B."/>
        </authorList>
    </citation>
    <scope>NUCLEOTIDE SEQUENCE [LARGE SCALE GENOMIC DNA]</scope>
    <source>
        <strain evidence="2 3">JX-17</strain>
    </source>
</reference>
<evidence type="ECO:0000313" key="2">
    <source>
        <dbReference type="EMBL" id="MDO7905567.1"/>
    </source>
</evidence>
<comment type="caution">
    <text evidence="2">The sequence shown here is derived from an EMBL/GenBank/DDBJ whole genome shotgun (WGS) entry which is preliminary data.</text>
</comment>
<dbReference type="SUPFAM" id="SSF89360">
    <property type="entry name" value="HesB-like domain"/>
    <property type="match status" value="1"/>
</dbReference>
<organism evidence="2 3">
    <name type="scientific">Paenibacillus lacisoli</name>
    <dbReference type="NCBI Taxonomy" id="3064525"/>
    <lineage>
        <taxon>Bacteria</taxon>
        <taxon>Bacillati</taxon>
        <taxon>Bacillota</taxon>
        <taxon>Bacilli</taxon>
        <taxon>Bacillales</taxon>
        <taxon>Paenibacillaceae</taxon>
        <taxon>Paenibacillus</taxon>
    </lineage>
</organism>
<dbReference type="Pfam" id="PF01521">
    <property type="entry name" value="Fe-S_biosyn"/>
    <property type="match status" value="1"/>
</dbReference>
<protein>
    <submittedName>
        <fullName evidence="2">Iron-sulfur cluster biosynthesis family protein</fullName>
    </submittedName>
</protein>
<proteinExistence type="predicted"/>
<dbReference type="RefSeq" id="WP_305022772.1">
    <property type="nucleotide sequence ID" value="NZ_JAUQTB010000002.1"/>
</dbReference>
<sequence>MKIQLTALAAERLLDKIGTEPGYIKMFYETQDCGCDGITVLLIVDEPAKDDVPVDTDTVPFIIDKLHAVYYEESMRLDTDPTYPSYTLNSDSMTYSRNITVRDIRHTNEMPAASSAAAACAVPQKS</sequence>
<evidence type="ECO:0000259" key="1">
    <source>
        <dbReference type="Pfam" id="PF01521"/>
    </source>
</evidence>
<name>A0ABT9C8I7_9BACL</name>